<gene>
    <name evidence="14" type="ORF">FHR23_001036</name>
</gene>
<evidence type="ECO:0000313" key="15">
    <source>
        <dbReference type="Proteomes" id="UP000554342"/>
    </source>
</evidence>
<comment type="caution">
    <text evidence="14">The sequence shown here is derived from an EMBL/GenBank/DDBJ whole genome shotgun (WGS) entry which is preliminary data.</text>
</comment>
<evidence type="ECO:0000313" key="14">
    <source>
        <dbReference type="EMBL" id="MBB5718129.1"/>
    </source>
</evidence>
<keyword evidence="6" id="KW-0547">Nucleotide-binding</keyword>
<keyword evidence="5 14" id="KW-0808">Transferase</keyword>
<dbReference type="Gene3D" id="3.30.70.560">
    <property type="entry name" value="7,8-Dihydro-6-hydroxymethylpterin-pyrophosphokinase HPPK"/>
    <property type="match status" value="1"/>
</dbReference>
<comment type="pathway">
    <text evidence="1">Cofactor biosynthesis; tetrahydrofolate biosynthesis; 2-amino-4-hydroxy-6-hydroxymethyl-7,8-dihydropteridine diphosphate from 7,8-dihydroneopterin triphosphate: step 4/4.</text>
</comment>
<evidence type="ECO:0000256" key="11">
    <source>
        <dbReference type="ARBA" id="ARBA00029766"/>
    </source>
</evidence>
<keyword evidence="8" id="KW-0067">ATP-binding</keyword>
<organism evidence="14 15">
    <name type="scientific">Stakelama sediminis</name>
    <dbReference type="NCBI Taxonomy" id="463200"/>
    <lineage>
        <taxon>Bacteria</taxon>
        <taxon>Pseudomonadati</taxon>
        <taxon>Pseudomonadota</taxon>
        <taxon>Alphaproteobacteria</taxon>
        <taxon>Sphingomonadales</taxon>
        <taxon>Sphingomonadaceae</taxon>
        <taxon>Stakelama</taxon>
    </lineage>
</organism>
<dbReference type="AlphaFoldDB" id="A0A840YX54"/>
<dbReference type="PANTHER" id="PTHR43071:SF1">
    <property type="entry name" value="2-AMINO-4-HYDROXY-6-HYDROXYMETHYLDIHYDROPTERIDINE PYROPHOSPHOKINASE"/>
    <property type="match status" value="1"/>
</dbReference>
<dbReference type="EMBL" id="JACIJI010000001">
    <property type="protein sequence ID" value="MBB5718129.1"/>
    <property type="molecule type" value="Genomic_DNA"/>
</dbReference>
<dbReference type="EC" id="2.7.6.3" evidence="3"/>
<keyword evidence="7 14" id="KW-0418">Kinase</keyword>
<evidence type="ECO:0000256" key="6">
    <source>
        <dbReference type="ARBA" id="ARBA00022741"/>
    </source>
</evidence>
<comment type="function">
    <text evidence="10">Catalyzes the transfer of pyrophosphate from adenosine triphosphate (ATP) to 6-hydroxymethyl-7,8-dihydropterin, an enzymatic step in folate biosynthesis pathway.</text>
</comment>
<dbReference type="SUPFAM" id="SSF55083">
    <property type="entry name" value="6-hydroxymethyl-7,8-dihydropterin pyrophosphokinase, HPPK"/>
    <property type="match status" value="1"/>
</dbReference>
<evidence type="ECO:0000256" key="2">
    <source>
        <dbReference type="ARBA" id="ARBA00005810"/>
    </source>
</evidence>
<evidence type="ECO:0000256" key="8">
    <source>
        <dbReference type="ARBA" id="ARBA00022840"/>
    </source>
</evidence>
<evidence type="ECO:0000256" key="10">
    <source>
        <dbReference type="ARBA" id="ARBA00029409"/>
    </source>
</evidence>
<comment type="similarity">
    <text evidence="2">Belongs to the HPPK family.</text>
</comment>
<dbReference type="InterPro" id="IPR000550">
    <property type="entry name" value="Hppk"/>
</dbReference>
<evidence type="ECO:0000256" key="9">
    <source>
        <dbReference type="ARBA" id="ARBA00022909"/>
    </source>
</evidence>
<dbReference type="UniPathway" id="UPA00077">
    <property type="reaction ID" value="UER00155"/>
</dbReference>
<evidence type="ECO:0000256" key="5">
    <source>
        <dbReference type="ARBA" id="ARBA00022679"/>
    </source>
</evidence>
<keyword evidence="9" id="KW-0289">Folate biosynthesis</keyword>
<evidence type="ECO:0000256" key="1">
    <source>
        <dbReference type="ARBA" id="ARBA00005051"/>
    </source>
</evidence>
<dbReference type="GO" id="GO:0046656">
    <property type="term" value="P:folic acid biosynthetic process"/>
    <property type="evidence" value="ECO:0007669"/>
    <property type="project" value="UniProtKB-KW"/>
</dbReference>
<dbReference type="NCBIfam" id="TIGR01498">
    <property type="entry name" value="folK"/>
    <property type="match status" value="1"/>
</dbReference>
<protein>
    <recommendedName>
        <fullName evidence="4">2-amino-4-hydroxy-6-hydroxymethyldihydropteridine pyrophosphokinase</fullName>
        <ecNumber evidence="3">2.7.6.3</ecNumber>
    </recommendedName>
    <alternativeName>
        <fullName evidence="11">6-hydroxymethyl-7,8-dihydropterin pyrophosphokinase</fullName>
    </alternativeName>
    <alternativeName>
        <fullName evidence="12">7,8-dihydro-6-hydroxymethylpterin-pyrophosphokinase</fullName>
    </alternativeName>
</protein>
<dbReference type="CDD" id="cd00483">
    <property type="entry name" value="HPPK"/>
    <property type="match status" value="1"/>
</dbReference>
<evidence type="ECO:0000256" key="12">
    <source>
        <dbReference type="ARBA" id="ARBA00033413"/>
    </source>
</evidence>
<dbReference type="Proteomes" id="UP000554342">
    <property type="component" value="Unassembled WGS sequence"/>
</dbReference>
<dbReference type="Pfam" id="PF01288">
    <property type="entry name" value="HPPK"/>
    <property type="match status" value="1"/>
</dbReference>
<reference evidence="14 15" key="1">
    <citation type="submission" date="2020-08" db="EMBL/GenBank/DDBJ databases">
        <title>Genomic Encyclopedia of Type Strains, Phase IV (KMG-IV): sequencing the most valuable type-strain genomes for metagenomic binning, comparative biology and taxonomic classification.</title>
        <authorList>
            <person name="Goeker M."/>
        </authorList>
    </citation>
    <scope>NUCLEOTIDE SEQUENCE [LARGE SCALE GENOMIC DNA]</scope>
    <source>
        <strain evidence="14 15">DSM 27203</strain>
    </source>
</reference>
<dbReference type="RefSeq" id="WP_184001806.1">
    <property type="nucleotide sequence ID" value="NZ_BAABIF010000004.1"/>
</dbReference>
<proteinExistence type="inferred from homology"/>
<evidence type="ECO:0000256" key="4">
    <source>
        <dbReference type="ARBA" id="ARBA00016218"/>
    </source>
</evidence>
<evidence type="ECO:0000256" key="7">
    <source>
        <dbReference type="ARBA" id="ARBA00022777"/>
    </source>
</evidence>
<keyword evidence="15" id="KW-1185">Reference proteome</keyword>
<evidence type="ECO:0000256" key="3">
    <source>
        <dbReference type="ARBA" id="ARBA00013253"/>
    </source>
</evidence>
<feature type="domain" description="7,8-dihydro-6-hydroxymethylpterin-pyrophosphokinase" evidence="13">
    <location>
        <begin position="8"/>
        <end position="133"/>
    </location>
</feature>
<evidence type="ECO:0000259" key="13">
    <source>
        <dbReference type="Pfam" id="PF01288"/>
    </source>
</evidence>
<dbReference type="GO" id="GO:0046654">
    <property type="term" value="P:tetrahydrofolate biosynthetic process"/>
    <property type="evidence" value="ECO:0007669"/>
    <property type="project" value="UniProtKB-UniPathway"/>
</dbReference>
<name>A0A840YX54_9SPHN</name>
<dbReference type="GO" id="GO:0005524">
    <property type="term" value="F:ATP binding"/>
    <property type="evidence" value="ECO:0007669"/>
    <property type="project" value="UniProtKB-KW"/>
</dbReference>
<accession>A0A840YX54</accession>
<dbReference type="GO" id="GO:0016301">
    <property type="term" value="F:kinase activity"/>
    <property type="evidence" value="ECO:0007669"/>
    <property type="project" value="UniProtKB-KW"/>
</dbReference>
<dbReference type="PANTHER" id="PTHR43071">
    <property type="entry name" value="2-AMINO-4-HYDROXY-6-HYDROXYMETHYLDIHYDROPTERIDINE PYROPHOSPHOKINASE"/>
    <property type="match status" value="1"/>
</dbReference>
<sequence>MTAASYAIALGSNRATRYGTPRATLRAAMAMLEGVTAVSPIIDSAPLGPSVRRFANAAVLIESALSPPEMLDRLKAMERHFGRRRGQRWGTRPLDLDIILWSEGCWEGRGLVIPHPAFRERRFVLDPLNAIAPAWRDPITHRTIKQLANRRRHG</sequence>
<dbReference type="InterPro" id="IPR035907">
    <property type="entry name" value="Hppk_sf"/>
</dbReference>
<dbReference type="GO" id="GO:0003848">
    <property type="term" value="F:2-amino-4-hydroxy-6-hydroxymethyldihydropteridine diphosphokinase activity"/>
    <property type="evidence" value="ECO:0007669"/>
    <property type="project" value="UniProtKB-EC"/>
</dbReference>